<feature type="domain" description="Fumarate lyase N-terminal" evidence="3">
    <location>
        <begin position="25"/>
        <end position="295"/>
    </location>
</feature>
<keyword evidence="4" id="KW-0413">Isomerase</keyword>
<dbReference type="Gene3D" id="1.20.200.10">
    <property type="entry name" value="Fumarase/aspartase (Central domain)"/>
    <property type="match status" value="1"/>
</dbReference>
<dbReference type="InterPro" id="IPR000362">
    <property type="entry name" value="Fumarate_lyase_fam"/>
</dbReference>
<organism evidence="4 5">
    <name type="scientific">Rubricella aquisinus</name>
    <dbReference type="NCBI Taxonomy" id="2028108"/>
    <lineage>
        <taxon>Bacteria</taxon>
        <taxon>Pseudomonadati</taxon>
        <taxon>Pseudomonadota</taxon>
        <taxon>Alphaproteobacteria</taxon>
        <taxon>Rhodobacterales</taxon>
        <taxon>Paracoccaceae</taxon>
        <taxon>Rubricella</taxon>
    </lineage>
</organism>
<dbReference type="GO" id="GO:0016829">
    <property type="term" value="F:lyase activity"/>
    <property type="evidence" value="ECO:0007669"/>
    <property type="project" value="UniProtKB-ARBA"/>
</dbReference>
<name>A0A840WQX4_9RHOB</name>
<dbReference type="GO" id="GO:0047472">
    <property type="term" value="F:3-carboxy-cis,cis-muconate cycloisomerase activity"/>
    <property type="evidence" value="ECO:0007669"/>
    <property type="project" value="UniProtKB-EC"/>
</dbReference>
<dbReference type="PRINTS" id="PR00149">
    <property type="entry name" value="FUMRATELYASE"/>
</dbReference>
<dbReference type="PANTHER" id="PTHR43172:SF2">
    <property type="entry name" value="ADENYLOSUCCINATE LYASE C-TERMINAL DOMAIN-CONTAINING PROTEIN"/>
    <property type="match status" value="1"/>
</dbReference>
<dbReference type="CDD" id="cd01597">
    <property type="entry name" value="pCLME"/>
    <property type="match status" value="1"/>
</dbReference>
<feature type="region of interest" description="Disordered" evidence="2">
    <location>
        <begin position="421"/>
        <end position="444"/>
    </location>
</feature>
<comment type="similarity">
    <text evidence="1">Belongs to the class-II fumarase/aspartase family.</text>
</comment>
<protein>
    <submittedName>
        <fullName evidence="4">3-carboxy-cis,cis-muconate cycloisomerase</fullName>
        <ecNumber evidence="4">5.5.1.2</ecNumber>
    </submittedName>
</protein>
<dbReference type="Pfam" id="PF00206">
    <property type="entry name" value="Lyase_1"/>
    <property type="match status" value="1"/>
</dbReference>
<evidence type="ECO:0000256" key="1">
    <source>
        <dbReference type="ARBA" id="ARBA00034772"/>
    </source>
</evidence>
<sequence length="444" mass="46717">MAFHPADSPLYRDLFGDADLAALFTDAAEVRAILLVEAALAKAQAAHGIIPQDAAGAIERAAREGTVDPASLAAETAMAGVPIPAILKAFRHEIGDPTLAGFLHFGATSQDMIDTGLMLRLRQALTILETRLSAILTRLRALALAEADTVMAARTRGQIATVTTFGARVAGWADPLYRHHAQLAPLRQGAMCLSLSGASGTRAAFGPKAHQIAQHMADALRLTLPDQPWHTSRDRIADIGHWLASVTGALGRIGQDVLILTRNEIGEVRITGGGGSSAMPHKANPVAAEMLIALARANADAIGSLHHAQLHGEERDGAAWAQEWLGLPRMVVQTGAALRHAEALLTGLEVNRAAMARTLDATQGLVFAEAAKCALAQKMPMAEAASLVSAACATVRDSGQTLRVVLEQMVDGDLDWDTLFDPHAQAGDAPRRARALPPLPGDSP</sequence>
<dbReference type="InterPro" id="IPR008948">
    <property type="entry name" value="L-Aspartase-like"/>
</dbReference>
<dbReference type="PRINTS" id="PR00145">
    <property type="entry name" value="ARGSUCLYASE"/>
</dbReference>
<dbReference type="EMBL" id="JACIJS010000007">
    <property type="protein sequence ID" value="MBB5516443.1"/>
    <property type="molecule type" value="Genomic_DNA"/>
</dbReference>
<dbReference type="Proteomes" id="UP000553766">
    <property type="component" value="Unassembled WGS sequence"/>
</dbReference>
<dbReference type="InterPro" id="IPR020557">
    <property type="entry name" value="Fumarate_lyase_CS"/>
</dbReference>
<dbReference type="EC" id="5.5.1.2" evidence="4"/>
<evidence type="ECO:0000313" key="5">
    <source>
        <dbReference type="Proteomes" id="UP000553766"/>
    </source>
</evidence>
<reference evidence="4 5" key="1">
    <citation type="submission" date="2020-08" db="EMBL/GenBank/DDBJ databases">
        <title>Genomic Encyclopedia of Type Strains, Phase IV (KMG-IV): sequencing the most valuable type-strain genomes for metagenomic binning, comparative biology and taxonomic classification.</title>
        <authorList>
            <person name="Goeker M."/>
        </authorList>
    </citation>
    <scope>NUCLEOTIDE SEQUENCE [LARGE SCALE GENOMIC DNA]</scope>
    <source>
        <strain evidence="4 5">DSM 103377</strain>
    </source>
</reference>
<comment type="caution">
    <text evidence="4">The sequence shown here is derived from an EMBL/GenBank/DDBJ whole genome shotgun (WGS) entry which is preliminary data.</text>
</comment>
<evidence type="ECO:0000256" key="2">
    <source>
        <dbReference type="SAM" id="MobiDB-lite"/>
    </source>
</evidence>
<dbReference type="AlphaFoldDB" id="A0A840WQX4"/>
<dbReference type="PANTHER" id="PTHR43172">
    <property type="entry name" value="ADENYLOSUCCINATE LYASE"/>
    <property type="match status" value="1"/>
</dbReference>
<evidence type="ECO:0000259" key="3">
    <source>
        <dbReference type="Pfam" id="PF00206"/>
    </source>
</evidence>
<dbReference type="SUPFAM" id="SSF48557">
    <property type="entry name" value="L-aspartase-like"/>
    <property type="match status" value="1"/>
</dbReference>
<proteinExistence type="inferred from homology"/>
<evidence type="ECO:0000313" key="4">
    <source>
        <dbReference type="EMBL" id="MBB5516443.1"/>
    </source>
</evidence>
<dbReference type="PROSITE" id="PS00163">
    <property type="entry name" value="FUMARATE_LYASES"/>
    <property type="match status" value="1"/>
</dbReference>
<dbReference type="InterPro" id="IPR022761">
    <property type="entry name" value="Fumarate_lyase_N"/>
</dbReference>
<keyword evidence="5" id="KW-1185">Reference proteome</keyword>
<dbReference type="RefSeq" id="WP_184012056.1">
    <property type="nucleotide sequence ID" value="NZ_JACIJS010000007.1"/>
</dbReference>
<gene>
    <name evidence="4" type="ORF">FHS89_002474</name>
</gene>
<accession>A0A840WQX4</accession>
<dbReference type="Gene3D" id="1.10.40.30">
    <property type="entry name" value="Fumarase/aspartase (C-terminal domain)"/>
    <property type="match status" value="1"/>
</dbReference>